<reference evidence="2" key="1">
    <citation type="submission" date="2019-08" db="EMBL/GenBank/DDBJ databases">
        <authorList>
            <person name="Kucharzyk K."/>
            <person name="Murdoch R.W."/>
            <person name="Higgins S."/>
            <person name="Loffler F."/>
        </authorList>
    </citation>
    <scope>NUCLEOTIDE SEQUENCE</scope>
</reference>
<keyword evidence="1" id="KW-0812">Transmembrane</keyword>
<keyword evidence="1" id="KW-1133">Transmembrane helix</keyword>
<evidence type="ECO:0000313" key="2">
    <source>
        <dbReference type="EMBL" id="MPL60405.1"/>
    </source>
</evidence>
<dbReference type="PROSITE" id="PS51257">
    <property type="entry name" value="PROKAR_LIPOPROTEIN"/>
    <property type="match status" value="1"/>
</dbReference>
<dbReference type="EMBL" id="VSSQ01000012">
    <property type="protein sequence ID" value="MPL60405.1"/>
    <property type="molecule type" value="Genomic_DNA"/>
</dbReference>
<name>A0A644T0H9_9ZZZZ</name>
<evidence type="ECO:0000256" key="1">
    <source>
        <dbReference type="SAM" id="Phobius"/>
    </source>
</evidence>
<comment type="caution">
    <text evidence="2">The sequence shown here is derived from an EMBL/GenBank/DDBJ whole genome shotgun (WGS) entry which is preliminary data.</text>
</comment>
<gene>
    <name evidence="2" type="ORF">SDC9_05966</name>
</gene>
<organism evidence="2">
    <name type="scientific">bioreactor metagenome</name>
    <dbReference type="NCBI Taxonomy" id="1076179"/>
    <lineage>
        <taxon>unclassified sequences</taxon>
        <taxon>metagenomes</taxon>
        <taxon>ecological metagenomes</taxon>
    </lineage>
</organism>
<feature type="transmembrane region" description="Helical" evidence="1">
    <location>
        <begin position="6"/>
        <end position="24"/>
    </location>
</feature>
<dbReference type="Gene3D" id="2.60.40.10">
    <property type="entry name" value="Immunoglobulins"/>
    <property type="match status" value="1"/>
</dbReference>
<dbReference type="InterPro" id="IPR013783">
    <property type="entry name" value="Ig-like_fold"/>
</dbReference>
<proteinExistence type="predicted"/>
<protein>
    <submittedName>
        <fullName evidence="2">Uncharacterized protein</fullName>
    </submittedName>
</protein>
<accession>A0A644T0H9</accession>
<sequence length="182" mass="20230">MNQRILIWGMMGIIAISFILGGCGNSDDKKAVQQTTKQSNEVKKQQAEATKELPKINFTGQINPTVAQKGSKVVIRIDVENLDKEKTIDNVRLLFSDSDFLEQGLIIVNVMSGGQQDGRAFVWQNEGMKMKPGEKRSFQIVAQANKPGKYQSIIQIKDAKSSKEYKDPSNNSELVAKLTVLN</sequence>
<keyword evidence="1" id="KW-0472">Membrane</keyword>
<dbReference type="AlphaFoldDB" id="A0A644T0H9"/>